<evidence type="ECO:0000259" key="7">
    <source>
        <dbReference type="SMART" id="SM01038"/>
    </source>
</evidence>
<dbReference type="InterPro" id="IPR017853">
    <property type="entry name" value="GH"/>
</dbReference>
<dbReference type="Proteomes" id="UP000191672">
    <property type="component" value="Unassembled WGS sequence"/>
</dbReference>
<dbReference type="Pfam" id="PF02837">
    <property type="entry name" value="Glyco_hydro_2_N"/>
    <property type="match status" value="1"/>
</dbReference>
<dbReference type="UniPathway" id="UPA00280"/>
<keyword evidence="4" id="KW-0378">Hydrolase</keyword>
<keyword evidence="9" id="KW-1185">Reference proteome</keyword>
<evidence type="ECO:0000313" key="8">
    <source>
        <dbReference type="EMBL" id="OQD80317.1"/>
    </source>
</evidence>
<reference evidence="9" key="1">
    <citation type="journal article" date="2017" name="Nat. Microbiol.">
        <title>Global analysis of biosynthetic gene clusters reveals vast potential of secondary metabolite production in Penicillium species.</title>
        <authorList>
            <person name="Nielsen J.C."/>
            <person name="Grijseels S."/>
            <person name="Prigent S."/>
            <person name="Ji B."/>
            <person name="Dainat J."/>
            <person name="Nielsen K.F."/>
            <person name="Frisvad J.C."/>
            <person name="Workman M."/>
            <person name="Nielsen J."/>
        </authorList>
    </citation>
    <scope>NUCLEOTIDE SEQUENCE [LARGE SCALE GENOMIC DNA]</scope>
    <source>
        <strain evidence="9">IBT 31811</strain>
    </source>
</reference>
<dbReference type="Gene3D" id="2.60.120.260">
    <property type="entry name" value="Galactose-binding domain-like"/>
    <property type="match status" value="1"/>
</dbReference>
<dbReference type="Gene3D" id="3.20.20.80">
    <property type="entry name" value="Glycosidases"/>
    <property type="match status" value="1"/>
</dbReference>
<dbReference type="InterPro" id="IPR050347">
    <property type="entry name" value="Bact_Beta-galactosidase"/>
</dbReference>
<dbReference type="InterPro" id="IPR008979">
    <property type="entry name" value="Galactose-bd-like_sf"/>
</dbReference>
<dbReference type="PANTHER" id="PTHR46323">
    <property type="entry name" value="BETA-GALACTOSIDASE"/>
    <property type="match status" value="1"/>
</dbReference>
<proteinExistence type="inferred from homology"/>
<dbReference type="SUPFAM" id="SSF74650">
    <property type="entry name" value="Galactose mutarotase-like"/>
    <property type="match status" value="1"/>
</dbReference>
<dbReference type="FunFam" id="3.20.20.80:FF:000018">
    <property type="entry name" value="Beta-galactosidase"/>
    <property type="match status" value="1"/>
</dbReference>
<dbReference type="InterPro" id="IPR014718">
    <property type="entry name" value="GH-type_carb-bd"/>
</dbReference>
<dbReference type="InterPro" id="IPR013783">
    <property type="entry name" value="Ig-like_fold"/>
</dbReference>
<dbReference type="SUPFAM" id="SSF49785">
    <property type="entry name" value="Galactose-binding domain-like"/>
    <property type="match status" value="1"/>
</dbReference>
<evidence type="ECO:0000256" key="5">
    <source>
        <dbReference type="ARBA" id="ARBA00023295"/>
    </source>
</evidence>
<dbReference type="Gene3D" id="2.60.40.10">
    <property type="entry name" value="Immunoglobulins"/>
    <property type="match status" value="2"/>
</dbReference>
<sequence>MILNNIARYAFVGAIAVTSASAAQITKGLTKNAQDLFDWSMNVNDKRWDDSYKYIWYSDNGPWSTRFTAWYTAGLLYRNKGHDLSNAKAAIENILTCQMTESYDSAWYGTFKLSPDEPYPTPDSDLYPPEIYNTYDPNWREFIGTQLVQIVEEFSDLLGDSLVSRIEDSLEIAAVGSMRRNGSYPEGDNLTPAYSNPAIMRAWYVSWIGQRRSNQTFIDYANDQGKTILELFKSTGSNVLSEYNAPTYYGMDTWALAGAIKYGPQDAAMTKDAKSILTDLWADIAAHYNPYLANMVGPYDRAYTRDLVSNSAVIDYFWWGLYGYGGPQPTKMESDSLYDIAQGAALALVMDVVGEHISKNDSAWLASKGHWDGERMITKKVPHALGADAEVRVVTSWISAPLMIGAEQVSETVNRGEQYVPAIVQWAGDKNHTPHPYMALFSLYPTASTIHAVAGPNSLEISYPNTTQDGTNIFSFALAQLPPSWTLLKKKVVGGLEDLPCLDVAIDAKGLVEQPVIYGASVEDNRVYNISYVVPSEFTGVPKISFKFKYTCSISLSSFRSKLLIMSFLKELPDWNNLKVIHKGTLPPRAHFYSYSSEEAARTLAREKSEYVSLNGTWKFRHDASPFEAPEWSCVDPLNWDDIKVPGMWQLQGYSHPTYTNVNYPFHVNPPEVPALNETGSYWRQFVTPLKWDGQQIRIRFEGVDSAFHLWVNGELVGYSQGSRNPSEFDITSMLLAASSVNTVAVRVYEFCDGSYIERQDQWLLSGIFRDVGLVSFPSDSVIDFNAVATIEDPARDHTVGRLITNVKIQGKIGNVQIKLYHPNGKLLQESEFPSTDSSIIEVSRSDLKLWSAETPDLYTLLIFFNGRTIPQRIGFRRIEVINSNFLVNGEPVILYGVNRHEHHHLYGRAVPYENMRADLIMMKKHNINALRCSHQPNDPRLYEVCDELGLYVMAEADLECHGFDPVERSKIPNQHLMTEYEIQEMSYKMATKWTSDNPDWKDAYLDRVIQLVQRFKNFSCIIMWSLGNEAFYGRNHVSMYEWIKDADPTRLVHYEGDRDALSADLYSAMYWSVDALKKHVAEKSDKPLIQCEYGHAMGNGPGGLKEYIEAYRTERLLQGGFIWEWCNQGLLKRDGDMSYYAYGGDFGDEPNDADFILDGMVYSNHTPTPGLIEYKKAIEPVTVTLQETGRHLKVMNHYDFNTLDHLAVTWHLVRETGSTSPKSLDIPFTEPGTSALVVLPEGVSLTSEPTWLTVRFCLKEATAWAPSGHEIAWAQIFLHEERKLSIPLALSSPGSVMTVREGPGRLYVTSTGFSSQFTYDLIRGDLSWSTNAGTVLKSGPQLGIYRAMTQNDLGPAGPCVEWESFRVKSTRMLIQSAAWDVNEDGNVSIKTKVRVAPTVLEWAMEATLNYTITESSVNLHVNGEFTGTHPKYIPRLGLTLRLPRRYDSATWFGRGPGESYRDKKRAARFGTYTASLDTGLQTPYEWPQENGNRMDTHWVRLHSSPPDTSYSASAGADPAFPEMKATMDRPFNFSLRKYSTAELDRAKHPHELSELKNETELNIDYAHHGIGTASCGPGPFEGHRLETGPFDFTVNFKLMES</sequence>
<dbReference type="InterPro" id="IPR004199">
    <property type="entry name" value="B-gal_small/dom_5"/>
</dbReference>
<dbReference type="InterPro" id="IPR036156">
    <property type="entry name" value="Beta-gal/glucu_dom_sf"/>
</dbReference>
<dbReference type="Pfam" id="PF00703">
    <property type="entry name" value="Glyco_hydro_2"/>
    <property type="match status" value="1"/>
</dbReference>
<evidence type="ECO:0000256" key="4">
    <source>
        <dbReference type="ARBA" id="ARBA00022801"/>
    </source>
</evidence>
<dbReference type="PANTHER" id="PTHR46323:SF2">
    <property type="entry name" value="BETA-GALACTOSIDASE"/>
    <property type="match status" value="1"/>
</dbReference>
<organism evidence="8 9">
    <name type="scientific">Penicillium antarcticum</name>
    <dbReference type="NCBI Taxonomy" id="416450"/>
    <lineage>
        <taxon>Eukaryota</taxon>
        <taxon>Fungi</taxon>
        <taxon>Dikarya</taxon>
        <taxon>Ascomycota</taxon>
        <taxon>Pezizomycotina</taxon>
        <taxon>Eurotiomycetes</taxon>
        <taxon>Eurotiomycetidae</taxon>
        <taxon>Eurotiales</taxon>
        <taxon>Aspergillaceae</taxon>
        <taxon>Penicillium</taxon>
    </lineage>
</organism>
<dbReference type="InterPro" id="IPR006104">
    <property type="entry name" value="Glyco_hydro_2_N"/>
</dbReference>
<evidence type="ECO:0000256" key="1">
    <source>
        <dbReference type="ARBA" id="ARBA00001412"/>
    </source>
</evidence>
<dbReference type="InterPro" id="IPR011013">
    <property type="entry name" value="Gal_mutarotase_sf_dom"/>
</dbReference>
<dbReference type="EMBL" id="MDYN01000037">
    <property type="protein sequence ID" value="OQD80317.1"/>
    <property type="molecule type" value="Genomic_DNA"/>
</dbReference>
<evidence type="ECO:0000256" key="3">
    <source>
        <dbReference type="ARBA" id="ARBA00012756"/>
    </source>
</evidence>
<dbReference type="SUPFAM" id="SSF51445">
    <property type="entry name" value="(Trans)glycosidases"/>
    <property type="match status" value="1"/>
</dbReference>
<dbReference type="Pfam" id="PF02836">
    <property type="entry name" value="Glyco_hydro_2_C"/>
    <property type="match status" value="1"/>
</dbReference>
<dbReference type="GO" id="GO:0030246">
    <property type="term" value="F:carbohydrate binding"/>
    <property type="evidence" value="ECO:0007669"/>
    <property type="project" value="InterPro"/>
</dbReference>
<comment type="catalytic activity">
    <reaction evidence="1">
        <text>Hydrolysis of terminal non-reducing beta-D-galactose residues in beta-D-galactosides.</text>
        <dbReference type="EC" id="3.2.1.23"/>
    </reaction>
</comment>
<accession>A0A1V6PUC3</accession>
<dbReference type="STRING" id="416450.A0A1V6PUC3"/>
<feature type="domain" description="Beta galactosidase small chain/" evidence="7">
    <location>
        <begin position="1310"/>
        <end position="1598"/>
    </location>
</feature>
<comment type="caution">
    <text evidence="8">The sequence shown here is derived from an EMBL/GenBank/DDBJ whole genome shotgun (WGS) entry which is preliminary data.</text>
</comment>
<dbReference type="InterPro" id="IPR006102">
    <property type="entry name" value="Ig-like_GH2"/>
</dbReference>
<evidence type="ECO:0000256" key="2">
    <source>
        <dbReference type="ARBA" id="ARBA00007401"/>
    </source>
</evidence>
<dbReference type="Pfam" id="PF02929">
    <property type="entry name" value="Bgal_small_N"/>
    <property type="match status" value="1"/>
</dbReference>
<dbReference type="SUPFAM" id="SSF49303">
    <property type="entry name" value="beta-Galactosidase/glucuronidase domain"/>
    <property type="match status" value="2"/>
</dbReference>
<comment type="similarity">
    <text evidence="2">Belongs to the glycosyl hydrolase 2 family.</text>
</comment>
<dbReference type="PRINTS" id="PR00132">
    <property type="entry name" value="GLHYDRLASE2"/>
</dbReference>
<gene>
    <name evidence="8" type="ORF">PENANT_c037G04640</name>
</gene>
<evidence type="ECO:0000313" key="9">
    <source>
        <dbReference type="Proteomes" id="UP000191672"/>
    </source>
</evidence>
<dbReference type="EC" id="3.2.1.23" evidence="3"/>
<dbReference type="SMART" id="SM01038">
    <property type="entry name" value="Bgal_small_N"/>
    <property type="match status" value="1"/>
</dbReference>
<dbReference type="GO" id="GO:0005990">
    <property type="term" value="P:lactose catabolic process"/>
    <property type="evidence" value="ECO:0007669"/>
    <property type="project" value="TreeGrafter"/>
</dbReference>
<dbReference type="InterPro" id="IPR006103">
    <property type="entry name" value="Glyco_hydro_2_cat"/>
</dbReference>
<dbReference type="Pfam" id="PF16353">
    <property type="entry name" value="LacZ_4"/>
    <property type="match status" value="1"/>
</dbReference>
<dbReference type="InterPro" id="IPR032312">
    <property type="entry name" value="LacZ_4"/>
</dbReference>
<dbReference type="Gene3D" id="2.70.98.10">
    <property type="match status" value="1"/>
</dbReference>
<name>A0A1V6PUC3_9EURO</name>
<evidence type="ECO:0000256" key="6">
    <source>
        <dbReference type="ARBA" id="ARBA00032230"/>
    </source>
</evidence>
<dbReference type="GO" id="GO:0004565">
    <property type="term" value="F:beta-galactosidase activity"/>
    <property type="evidence" value="ECO:0007669"/>
    <property type="project" value="UniProtKB-EC"/>
</dbReference>
<dbReference type="GO" id="GO:0009341">
    <property type="term" value="C:beta-galactosidase complex"/>
    <property type="evidence" value="ECO:0007669"/>
    <property type="project" value="InterPro"/>
</dbReference>
<keyword evidence="5" id="KW-0326">Glycosidase</keyword>
<protein>
    <recommendedName>
        <fullName evidence="3">beta-galactosidase</fullName>
        <ecNumber evidence="3">3.2.1.23</ecNumber>
    </recommendedName>
    <alternativeName>
        <fullName evidence="6">Lactase</fullName>
    </alternativeName>
</protein>
<dbReference type="InterPro" id="IPR006101">
    <property type="entry name" value="Glyco_hydro_2"/>
</dbReference>